<sequence length="138" mass="15127">MDGTQSGLKTMHDRPQDAIPVINRGADGKLFVNAPLFGALPRSMQQRILRDMEIDAEFKASPSPPPLPPDAEPIQLLRDPLDLIGDVLRDVASAHASLAEREHAIADLRHQVANLMADAAREIHGRTRRHATAHTPND</sequence>
<name>A0A7G9T8D4_PSEMX</name>
<dbReference type="Proteomes" id="UP000515838">
    <property type="component" value="Chromosome"/>
</dbReference>
<dbReference type="EMBL" id="CP060731">
    <property type="protein sequence ID" value="QNN76359.1"/>
    <property type="molecule type" value="Genomic_DNA"/>
</dbReference>
<protein>
    <submittedName>
        <fullName evidence="1">Uncharacterized protein</fullName>
    </submittedName>
</protein>
<dbReference type="AlphaFoldDB" id="A0A7G9T8D4"/>
<reference evidence="1 2" key="1">
    <citation type="submission" date="2020-08" db="EMBL/GenBank/DDBJ databases">
        <title>Streptomycin Non-resistant strain, P. mexicana.</title>
        <authorList>
            <person name="Ganesh-Kumar S."/>
            <person name="Zhe T."/>
            <person name="Yu Z."/>
            <person name="Min Y."/>
        </authorList>
    </citation>
    <scope>NUCLEOTIDE SEQUENCE [LARGE SCALE GENOMIC DNA]</scope>
    <source>
        <strain evidence="1 2">GTZY2</strain>
    </source>
</reference>
<dbReference type="RefSeq" id="WP_187572179.1">
    <property type="nucleotide sequence ID" value="NZ_CP060731.1"/>
</dbReference>
<organism evidence="1 2">
    <name type="scientific">Pseudoxanthomonas mexicana</name>
    <dbReference type="NCBI Taxonomy" id="128785"/>
    <lineage>
        <taxon>Bacteria</taxon>
        <taxon>Pseudomonadati</taxon>
        <taxon>Pseudomonadota</taxon>
        <taxon>Gammaproteobacteria</taxon>
        <taxon>Lysobacterales</taxon>
        <taxon>Lysobacteraceae</taxon>
        <taxon>Pseudoxanthomonas</taxon>
    </lineage>
</organism>
<dbReference type="GeneID" id="81471365"/>
<evidence type="ECO:0000313" key="2">
    <source>
        <dbReference type="Proteomes" id="UP000515838"/>
    </source>
</evidence>
<gene>
    <name evidence="1" type="ORF">IAE60_10320</name>
</gene>
<evidence type="ECO:0000313" key="1">
    <source>
        <dbReference type="EMBL" id="QNN76359.1"/>
    </source>
</evidence>
<proteinExistence type="predicted"/>
<accession>A0A7G9T8D4</accession>